<dbReference type="PROSITE" id="PS51278">
    <property type="entry name" value="GATASE_TYPE_2"/>
    <property type="match status" value="1"/>
</dbReference>
<evidence type="ECO:0000256" key="4">
    <source>
        <dbReference type="ARBA" id="ARBA00022679"/>
    </source>
</evidence>
<dbReference type="EMBL" id="MFFF01000004">
    <property type="protein sequence ID" value="OGF00044.1"/>
    <property type="molecule type" value="Genomic_DNA"/>
</dbReference>
<dbReference type="CDD" id="cd00715">
    <property type="entry name" value="GPATase_N"/>
    <property type="match status" value="1"/>
</dbReference>
<dbReference type="InterPro" id="IPR035584">
    <property type="entry name" value="PurF_N"/>
</dbReference>
<feature type="domain" description="Glutamine amidotransferase type-2" evidence="12">
    <location>
        <begin position="2"/>
        <end position="228"/>
    </location>
</feature>
<keyword evidence="7" id="KW-0004">4Fe-4S</keyword>
<dbReference type="CDD" id="cd06223">
    <property type="entry name" value="PRTases_typeI"/>
    <property type="match status" value="1"/>
</dbReference>
<evidence type="ECO:0000256" key="1">
    <source>
        <dbReference type="ARBA" id="ARBA00005209"/>
    </source>
</evidence>
<dbReference type="Gene3D" id="3.60.20.10">
    <property type="entry name" value="Glutamine Phosphoribosylpyrophosphate, subunit 1, domain 1"/>
    <property type="match status" value="1"/>
</dbReference>
<dbReference type="SUPFAM" id="SSF56235">
    <property type="entry name" value="N-terminal nucleophile aminohydrolases (Ntn hydrolases)"/>
    <property type="match status" value="1"/>
</dbReference>
<comment type="pathway">
    <text evidence="1 7 8">Purine metabolism; IMP biosynthesis via de novo pathway; N(1)-(5-phospho-D-ribosyl)glycinamide from 5-phospho-alpha-D-ribose 1-diphosphate: step 1/2.</text>
</comment>
<dbReference type="Proteomes" id="UP000177235">
    <property type="component" value="Unassembled WGS sequence"/>
</dbReference>
<dbReference type="PANTHER" id="PTHR11907">
    <property type="entry name" value="AMIDOPHOSPHORIBOSYLTRANSFERASE"/>
    <property type="match status" value="1"/>
</dbReference>
<keyword evidence="3 7" id="KW-0328">Glycosyltransferase</keyword>
<dbReference type="InterPro" id="IPR005854">
    <property type="entry name" value="PurF"/>
</dbReference>
<dbReference type="UniPathway" id="UPA00074">
    <property type="reaction ID" value="UER00124"/>
</dbReference>
<dbReference type="PIRSF" id="PIRSF000485">
    <property type="entry name" value="Amd_phspho_trans"/>
    <property type="match status" value="1"/>
</dbReference>
<name>A0A1F5QCV0_9BACT</name>
<dbReference type="GO" id="GO:0051539">
    <property type="term" value="F:4 iron, 4 sulfur cluster binding"/>
    <property type="evidence" value="ECO:0007669"/>
    <property type="project" value="UniProtKB-KW"/>
</dbReference>
<dbReference type="Pfam" id="PF13537">
    <property type="entry name" value="GATase_7"/>
    <property type="match status" value="1"/>
</dbReference>
<evidence type="ECO:0000313" key="13">
    <source>
        <dbReference type="EMBL" id="OGF00044.1"/>
    </source>
</evidence>
<evidence type="ECO:0000313" key="14">
    <source>
        <dbReference type="Proteomes" id="UP000177235"/>
    </source>
</evidence>
<dbReference type="GO" id="GO:0009113">
    <property type="term" value="P:purine nucleobase biosynthetic process"/>
    <property type="evidence" value="ECO:0007669"/>
    <property type="project" value="UniProtKB-UniRule"/>
</dbReference>
<dbReference type="InterPro" id="IPR017932">
    <property type="entry name" value="GATase_2_dom"/>
</dbReference>
<dbReference type="GO" id="GO:0000287">
    <property type="term" value="F:magnesium ion binding"/>
    <property type="evidence" value="ECO:0007669"/>
    <property type="project" value="UniProtKB-UniRule"/>
</dbReference>
<evidence type="ECO:0000256" key="9">
    <source>
        <dbReference type="PIRSR" id="PIRSR000485-1"/>
    </source>
</evidence>
<dbReference type="Pfam" id="PF00156">
    <property type="entry name" value="Pribosyltran"/>
    <property type="match status" value="1"/>
</dbReference>
<dbReference type="AlphaFoldDB" id="A0A1F5QCV0"/>
<comment type="cofactor">
    <cofactor evidence="7 11">
        <name>[4Fe-4S] cluster</name>
        <dbReference type="ChEBI" id="CHEBI:49883"/>
    </cofactor>
    <text evidence="7 11">Binds 1 [4Fe-4S] cluster per subunit.</text>
</comment>
<evidence type="ECO:0000256" key="11">
    <source>
        <dbReference type="PIRSR" id="PIRSR000485-3"/>
    </source>
</evidence>
<feature type="binding site" evidence="7 11">
    <location>
        <position position="442"/>
    </location>
    <ligand>
        <name>[4Fe-4S] cluster</name>
        <dbReference type="ChEBI" id="CHEBI:49883"/>
    </ligand>
</feature>
<dbReference type="InterPro" id="IPR029055">
    <property type="entry name" value="Ntn_hydrolases_N"/>
</dbReference>
<evidence type="ECO:0000256" key="10">
    <source>
        <dbReference type="PIRSR" id="PIRSR000485-2"/>
    </source>
</evidence>
<reference evidence="13 14" key="1">
    <citation type="journal article" date="2016" name="Nat. Commun.">
        <title>Thousands of microbial genomes shed light on interconnected biogeochemical processes in an aquifer system.</title>
        <authorList>
            <person name="Anantharaman K."/>
            <person name="Brown C.T."/>
            <person name="Hug L.A."/>
            <person name="Sharon I."/>
            <person name="Castelle C.J."/>
            <person name="Probst A.J."/>
            <person name="Thomas B.C."/>
            <person name="Singh A."/>
            <person name="Wilkins M.J."/>
            <person name="Karaoz U."/>
            <person name="Brodie E.L."/>
            <person name="Williams K.H."/>
            <person name="Hubbard S.S."/>
            <person name="Banfield J.F."/>
        </authorList>
    </citation>
    <scope>NUCLEOTIDE SEQUENCE [LARGE SCALE GENOMIC DNA]</scope>
</reference>
<dbReference type="InterPro" id="IPR029057">
    <property type="entry name" value="PRTase-like"/>
</dbReference>
<dbReference type="SUPFAM" id="SSF53271">
    <property type="entry name" value="PRTase-like"/>
    <property type="match status" value="1"/>
</dbReference>
<keyword evidence="7 11" id="KW-0408">Iron</keyword>
<organism evidence="13 14">
    <name type="scientific">Candidatus Doudnabacteria bacterium RIFCSPLOWO2_02_FULL_48_13</name>
    <dbReference type="NCBI Taxonomy" id="1817845"/>
    <lineage>
        <taxon>Bacteria</taxon>
        <taxon>Candidatus Doudnaibacteriota</taxon>
    </lineage>
</organism>
<dbReference type="GO" id="GO:0004044">
    <property type="term" value="F:amidophosphoribosyltransferase activity"/>
    <property type="evidence" value="ECO:0007669"/>
    <property type="project" value="UniProtKB-UniRule"/>
</dbReference>
<feature type="binding site" evidence="7 11">
    <location>
        <position position="244"/>
    </location>
    <ligand>
        <name>[4Fe-4S] cluster</name>
        <dbReference type="ChEBI" id="CHEBI:49883"/>
    </ligand>
</feature>
<accession>A0A1F5QCV0</accession>
<evidence type="ECO:0000256" key="3">
    <source>
        <dbReference type="ARBA" id="ARBA00022676"/>
    </source>
</evidence>
<evidence type="ECO:0000256" key="2">
    <source>
        <dbReference type="ARBA" id="ARBA00010138"/>
    </source>
</evidence>
<proteinExistence type="inferred from homology"/>
<evidence type="ECO:0000256" key="7">
    <source>
        <dbReference type="HAMAP-Rule" id="MF_01931"/>
    </source>
</evidence>
<keyword evidence="7 10" id="KW-0479">Metal-binding</keyword>
<dbReference type="HAMAP" id="MF_01931">
    <property type="entry name" value="PurF"/>
    <property type="match status" value="1"/>
</dbReference>
<protein>
    <recommendedName>
        <fullName evidence="7">Amidophosphoribosyltransferase</fullName>
        <shortName evidence="7">ATase</shortName>
        <ecNumber evidence="7">2.4.2.14</ecNumber>
    </recommendedName>
    <alternativeName>
        <fullName evidence="7">Glutamine phosphoribosylpyrophosphate amidotransferase</fullName>
        <shortName evidence="7">GPATase</shortName>
    </alternativeName>
</protein>
<dbReference type="InterPro" id="IPR000836">
    <property type="entry name" value="PRTase_dom"/>
</dbReference>
<sequence>MCGIFGIANHVEAVPMSYLGLYALQHRGQESCGISSSDGTGVYTQKGRGFVRDFFSESVIGKLKGYSAIGHDRYSTAGDKEDGAEKNAQPIVVKCKFGTISLAHNGNLNNFQPIRAALEQAGATFQCTSDSEIILNLIARSEKDNIIEAIKDVLPRIKGAYSLLILTEKLLIAVRDPLGIRPLAIGQLNGSYVFSSETCAFDLIKAEEDDDLYLRDVEPGEIIWVENGELHSERFARSPFLAQCSFEHVYFSRPDSDVFSGRNVADSRDLMGRLLAREHPIDADIVVPVQASGAQAALGFAEESGIRFTLDLIRNHYVARTFIEPKTTIRHFGVKLKHNPIRKRIRGKRVVLVDDSIMRSTTMRKLVRLIRAAGAVEVHVRISCPPTISPCFYGVDTPTHEELIAATHSQEEICKIIEADSLGYLSQRYLTMALGRRPKQWCFACWDKNYPAGTPQEFQVV</sequence>
<feature type="active site" description="Nucleophile" evidence="7 9">
    <location>
        <position position="2"/>
    </location>
</feature>
<dbReference type="NCBIfam" id="TIGR01134">
    <property type="entry name" value="purF"/>
    <property type="match status" value="1"/>
</dbReference>
<dbReference type="GO" id="GO:0006189">
    <property type="term" value="P:'de novo' IMP biosynthetic process"/>
    <property type="evidence" value="ECO:0007669"/>
    <property type="project" value="UniProtKB-UniRule"/>
</dbReference>
<feature type="binding site" evidence="7 11">
    <location>
        <position position="391"/>
    </location>
    <ligand>
        <name>[4Fe-4S] cluster</name>
        <dbReference type="ChEBI" id="CHEBI:49883"/>
    </ligand>
</feature>
<comment type="catalytic activity">
    <reaction evidence="7 8">
        <text>5-phospho-beta-D-ribosylamine + L-glutamate + diphosphate = 5-phospho-alpha-D-ribose 1-diphosphate + L-glutamine + H2O</text>
        <dbReference type="Rhea" id="RHEA:14905"/>
        <dbReference type="ChEBI" id="CHEBI:15377"/>
        <dbReference type="ChEBI" id="CHEBI:29985"/>
        <dbReference type="ChEBI" id="CHEBI:33019"/>
        <dbReference type="ChEBI" id="CHEBI:58017"/>
        <dbReference type="ChEBI" id="CHEBI:58359"/>
        <dbReference type="ChEBI" id="CHEBI:58681"/>
        <dbReference type="EC" id="2.4.2.14"/>
    </reaction>
</comment>
<feature type="binding site" evidence="7 10">
    <location>
        <position position="355"/>
    </location>
    <ligand>
        <name>Mg(2+)</name>
        <dbReference type="ChEBI" id="CHEBI:18420"/>
    </ligand>
</feature>
<evidence type="ECO:0000256" key="8">
    <source>
        <dbReference type="PIRNR" id="PIRNR000485"/>
    </source>
</evidence>
<keyword evidence="7 11" id="KW-0411">Iron-sulfur</keyword>
<evidence type="ECO:0000256" key="6">
    <source>
        <dbReference type="ARBA" id="ARBA00022962"/>
    </source>
</evidence>
<feature type="binding site" evidence="7 11">
    <location>
        <position position="445"/>
    </location>
    <ligand>
        <name>[4Fe-4S] cluster</name>
        <dbReference type="ChEBI" id="CHEBI:49883"/>
    </ligand>
</feature>
<feature type="binding site" evidence="7 10">
    <location>
        <position position="354"/>
    </location>
    <ligand>
        <name>Mg(2+)</name>
        <dbReference type="ChEBI" id="CHEBI:18420"/>
    </ligand>
</feature>
<keyword evidence="6 7" id="KW-0315">Glutamine amidotransferase</keyword>
<dbReference type="Gene3D" id="3.40.50.2020">
    <property type="match status" value="1"/>
</dbReference>
<dbReference type="EC" id="2.4.2.14" evidence="7"/>
<comment type="similarity">
    <text evidence="2 7 8">In the C-terminal section; belongs to the purine/pyrimidine phosphoribosyltransferase family.</text>
</comment>
<keyword evidence="4 7" id="KW-0808">Transferase</keyword>
<gene>
    <name evidence="7" type="primary">purF</name>
    <name evidence="13" type="ORF">A3J05_03025</name>
</gene>
<comment type="caution">
    <text evidence="13">The sequence shown here is derived from an EMBL/GenBank/DDBJ whole genome shotgun (WGS) entry which is preliminary data.</text>
</comment>
<evidence type="ECO:0000256" key="5">
    <source>
        <dbReference type="ARBA" id="ARBA00022755"/>
    </source>
</evidence>
<comment type="cofactor">
    <cofactor evidence="7 10">
        <name>Mg(2+)</name>
        <dbReference type="ChEBI" id="CHEBI:18420"/>
    </cofactor>
    <text evidence="7 10">Binds 1 Mg(2+) ion per subunit.</text>
</comment>
<evidence type="ECO:0000259" key="12">
    <source>
        <dbReference type="PROSITE" id="PS51278"/>
    </source>
</evidence>
<keyword evidence="5 7" id="KW-0658">Purine biosynthesis</keyword>
<feature type="binding site" evidence="7 10">
    <location>
        <position position="292"/>
    </location>
    <ligand>
        <name>Mg(2+)</name>
        <dbReference type="ChEBI" id="CHEBI:18420"/>
    </ligand>
</feature>
<keyword evidence="7 10" id="KW-0460">Magnesium</keyword>
<comment type="function">
    <text evidence="7">Catalyzes the formation of phosphoribosylamine from phosphoribosylpyrophosphate (PRPP) and glutamine.</text>
</comment>